<keyword evidence="12" id="KW-0245">EGF-like domain</keyword>
<keyword evidence="19" id="KW-1185">Reference proteome</keyword>
<dbReference type="Proteomes" id="UP000823405">
    <property type="component" value="Unassembled WGS sequence"/>
</dbReference>
<dbReference type="AlphaFoldDB" id="A0A9P6RJH2"/>
<dbReference type="Pfam" id="PF00005">
    <property type="entry name" value="ABC_tran"/>
    <property type="match status" value="1"/>
</dbReference>
<dbReference type="InterPro" id="IPR050352">
    <property type="entry name" value="ABCG_transporters"/>
</dbReference>
<evidence type="ECO:0000256" key="10">
    <source>
        <dbReference type="ARBA" id="ARBA00023136"/>
    </source>
</evidence>
<dbReference type="PROSITE" id="PS50893">
    <property type="entry name" value="ABC_TRANSPORTER_2"/>
    <property type="match status" value="1"/>
</dbReference>
<dbReference type="OrthoDB" id="66620at2759"/>
<dbReference type="Gene3D" id="3.40.50.300">
    <property type="entry name" value="P-loop containing nucleotide triphosphate hydrolases"/>
    <property type="match status" value="1"/>
</dbReference>
<gene>
    <name evidence="18" type="ORF">BGZ97_001075</name>
</gene>
<evidence type="ECO:0000256" key="15">
    <source>
        <dbReference type="SAM" id="SignalP"/>
    </source>
</evidence>
<dbReference type="CDD" id="cd03213">
    <property type="entry name" value="ABCG_EPDR"/>
    <property type="match status" value="1"/>
</dbReference>
<dbReference type="GO" id="GO:0016887">
    <property type="term" value="F:ATP hydrolysis activity"/>
    <property type="evidence" value="ECO:0007669"/>
    <property type="project" value="InterPro"/>
</dbReference>
<keyword evidence="7" id="KW-0256">Endoplasmic reticulum</keyword>
<name>A0A9P6RJH2_9FUNG</name>
<dbReference type="InterPro" id="IPR027417">
    <property type="entry name" value="P-loop_NTPase"/>
</dbReference>
<keyword evidence="11" id="KW-0325">Glycoprotein</keyword>
<feature type="transmembrane region" description="Helical" evidence="14">
    <location>
        <begin position="957"/>
        <end position="975"/>
    </location>
</feature>
<evidence type="ECO:0008006" key="20">
    <source>
        <dbReference type="Google" id="ProtNLM"/>
    </source>
</evidence>
<protein>
    <recommendedName>
        <fullName evidence="20">ABC transporter domain-containing protein</fullName>
    </recommendedName>
</protein>
<feature type="chain" id="PRO_5040196985" description="ABC transporter domain-containing protein" evidence="15">
    <location>
        <begin position="24"/>
        <end position="1126"/>
    </location>
</feature>
<comment type="caution">
    <text evidence="12">Lacks conserved residue(s) required for the propagation of feature annotation.</text>
</comment>
<dbReference type="InterPro" id="IPR002049">
    <property type="entry name" value="LE_dom"/>
</dbReference>
<dbReference type="InterPro" id="IPR013525">
    <property type="entry name" value="ABC2_TM"/>
</dbReference>
<organism evidence="18 19">
    <name type="scientific">Linnemannia gamsii</name>
    <dbReference type="NCBI Taxonomy" id="64522"/>
    <lineage>
        <taxon>Eukaryota</taxon>
        <taxon>Fungi</taxon>
        <taxon>Fungi incertae sedis</taxon>
        <taxon>Mucoromycota</taxon>
        <taxon>Mortierellomycotina</taxon>
        <taxon>Mortierellomycetes</taxon>
        <taxon>Mortierellales</taxon>
        <taxon>Mortierellaceae</taxon>
        <taxon>Linnemannia</taxon>
    </lineage>
</organism>
<evidence type="ECO:0000313" key="19">
    <source>
        <dbReference type="Proteomes" id="UP000823405"/>
    </source>
</evidence>
<dbReference type="CDD" id="cd00055">
    <property type="entry name" value="EGF_Lam"/>
    <property type="match status" value="1"/>
</dbReference>
<evidence type="ECO:0000313" key="18">
    <source>
        <dbReference type="EMBL" id="KAG0319959.1"/>
    </source>
</evidence>
<keyword evidence="6" id="KW-0547">Nucleotide-binding</keyword>
<evidence type="ECO:0000256" key="3">
    <source>
        <dbReference type="ARBA" id="ARBA00022448"/>
    </source>
</evidence>
<evidence type="ECO:0000256" key="6">
    <source>
        <dbReference type="ARBA" id="ARBA00022741"/>
    </source>
</evidence>
<feature type="transmembrane region" description="Helical" evidence="14">
    <location>
        <begin position="1103"/>
        <end position="1120"/>
    </location>
</feature>
<comment type="similarity">
    <text evidence="2">Belongs to the ABC transporter superfamily. ABCG family. Eye pigment precursor importer (TC 3.A.1.204) subfamily.</text>
</comment>
<dbReference type="InterPro" id="IPR000742">
    <property type="entry name" value="EGF"/>
</dbReference>
<proteinExistence type="inferred from homology"/>
<accession>A0A9P6RJH2</accession>
<dbReference type="Pfam" id="PF01061">
    <property type="entry name" value="ABC2_membrane"/>
    <property type="match status" value="1"/>
</dbReference>
<feature type="transmembrane region" description="Helical" evidence="14">
    <location>
        <begin position="871"/>
        <end position="892"/>
    </location>
</feature>
<keyword evidence="3" id="KW-0813">Transport</keyword>
<keyword evidence="5 15" id="KW-0732">Signal</keyword>
<evidence type="ECO:0000256" key="9">
    <source>
        <dbReference type="ARBA" id="ARBA00022989"/>
    </source>
</evidence>
<evidence type="ECO:0000256" key="8">
    <source>
        <dbReference type="ARBA" id="ARBA00022840"/>
    </source>
</evidence>
<dbReference type="Pfam" id="PF19055">
    <property type="entry name" value="ABC2_membrane_7"/>
    <property type="match status" value="1"/>
</dbReference>
<feature type="transmembrane region" description="Helical" evidence="14">
    <location>
        <begin position="1045"/>
        <end position="1066"/>
    </location>
</feature>
<evidence type="ECO:0000256" key="5">
    <source>
        <dbReference type="ARBA" id="ARBA00022729"/>
    </source>
</evidence>
<feature type="domain" description="EGF-like" evidence="16">
    <location>
        <begin position="136"/>
        <end position="175"/>
    </location>
</feature>
<evidence type="ECO:0000259" key="17">
    <source>
        <dbReference type="PROSITE" id="PS50893"/>
    </source>
</evidence>
<dbReference type="PROSITE" id="PS00022">
    <property type="entry name" value="EGF_1"/>
    <property type="match status" value="1"/>
</dbReference>
<dbReference type="EMBL" id="JAAAIN010000121">
    <property type="protein sequence ID" value="KAG0319959.1"/>
    <property type="molecule type" value="Genomic_DNA"/>
</dbReference>
<feature type="transmembrane region" description="Helical" evidence="14">
    <location>
        <begin position="907"/>
        <end position="927"/>
    </location>
</feature>
<sequence>MRFSTSALLLVLAGVLWPGKTAAAAISNNLDTSSAQQLHSSLLSSPRDTAVFRVPGSASHLAAALDRVKRSSSLISVDNDNMSIANPLMATAVEAAPRRPEDCPPCFNCLLDAFPCSHFAPCNAYDGRCTCPPGFAGDNCSVPVCGALPDGRDRPQRDDGEKCKCKDGWTGINCNVCQSDDVCNALVPTGKNATCYQGGLTVIENFQQCDVTNRKILDTLGPGQPPAITFSCNQQNKTCDFQYVQYDKTVTTYKCPKIKCSCIPDRMLCGKDGSVNDFLEEEIHGPADFECTDDNKCVFQEPAMNELIMTMFGDPAIYLKCNAGECLHYTQVPGFARPPRPDYTMAIILSVAGVLLFLVCLGLGVFYLAKKSGSSGDGYISLPDDEAAKLMAEHIPATLMFKQMGYTVGEKEVLRQVSGLVKPGQVMAIMGASGAGKTSLLDILARRHKSGTIHGHIYVNGRTVSNSEYKRVVGYVDQEDTLMSTLTVYETILYSAMLRLPRDMSVAAKRFRVMETMSELGILGIKDMRIGASGQRSISGGEKRRVSIACELVTSPSILFLDEPTSGLDSYNAYNVVECLVTLARNYNRTVVCTIHQPRSNIFALFDQLVLMAKGHLIYSGETRLLSAHLRNLGHPCPEGFNMADYMLDLTMYSGKSASRTAANNTGNSGAGLENILRQRHAVQDEQEEQLYGRPSTLSNRAVPDIGPDGLPRFTRASSMADDTRQWESELEAREQERPRLPASSPGENTTIGIDPAVPSEREADRAIIAEEEAAANAHLLSLVDGFKQSAIFSEVEQSINSAVQGATGANGNNNGNGGASNGRSTPASQQASSDINVSRKAVATYRRASWWSQFKILADRTLKNIYRDPMLMLSHYVMSIFLGLLCGALFYKVTNDIPGFQNRMGVFFFMCALFGFSCLSILPSFAHERILFVRERANGYYSPFTYFLSKVMFDIVPLRVIPPMLMGLIIYNMVGLVEGWAEFGKFFLVLVLFNIVASGVCLMIGIIFEAVGVANLMSSLVMLFSMLFGGLLLNKESIPEQLSWLQKLSFFNFAFEALLVNEITFLQLIQKEYGLEIDVPGAVILSTFGFNSGAYWKDVKNLGIMAGTFFTVAFLWLQFRVNERR</sequence>
<evidence type="ECO:0000256" key="14">
    <source>
        <dbReference type="SAM" id="Phobius"/>
    </source>
</evidence>
<keyword evidence="4 14" id="KW-0812">Transmembrane</keyword>
<dbReference type="PROSITE" id="PS00211">
    <property type="entry name" value="ABC_TRANSPORTER_1"/>
    <property type="match status" value="1"/>
</dbReference>
<feature type="disulfide bond" evidence="12">
    <location>
        <begin position="165"/>
        <end position="174"/>
    </location>
</feature>
<dbReference type="InterPro" id="IPR003439">
    <property type="entry name" value="ABC_transporter-like_ATP-bd"/>
</dbReference>
<dbReference type="PROSITE" id="PS50026">
    <property type="entry name" value="EGF_3"/>
    <property type="match status" value="1"/>
</dbReference>
<feature type="transmembrane region" description="Helical" evidence="14">
    <location>
        <begin position="343"/>
        <end position="369"/>
    </location>
</feature>
<feature type="signal peptide" evidence="15">
    <location>
        <begin position="1"/>
        <end position="23"/>
    </location>
</feature>
<evidence type="ECO:0000256" key="12">
    <source>
        <dbReference type="PROSITE-ProRule" id="PRU00076"/>
    </source>
</evidence>
<evidence type="ECO:0000256" key="2">
    <source>
        <dbReference type="ARBA" id="ARBA00005814"/>
    </source>
</evidence>
<dbReference type="PANTHER" id="PTHR48041">
    <property type="entry name" value="ABC TRANSPORTER G FAMILY MEMBER 28"/>
    <property type="match status" value="1"/>
</dbReference>
<feature type="region of interest" description="Disordered" evidence="13">
    <location>
        <begin position="690"/>
        <end position="756"/>
    </location>
</feature>
<keyword evidence="8" id="KW-0067">ATP-binding</keyword>
<evidence type="ECO:0000256" key="1">
    <source>
        <dbReference type="ARBA" id="ARBA00004477"/>
    </source>
</evidence>
<feature type="transmembrane region" description="Helical" evidence="14">
    <location>
        <begin position="987"/>
        <end position="1009"/>
    </location>
</feature>
<feature type="domain" description="ABC transporter" evidence="17">
    <location>
        <begin position="399"/>
        <end position="639"/>
    </location>
</feature>
<dbReference type="InterPro" id="IPR017871">
    <property type="entry name" value="ABC_transporter-like_CS"/>
</dbReference>
<evidence type="ECO:0000256" key="11">
    <source>
        <dbReference type="ARBA" id="ARBA00023180"/>
    </source>
</evidence>
<dbReference type="Gene3D" id="2.10.25.10">
    <property type="entry name" value="Laminin"/>
    <property type="match status" value="1"/>
</dbReference>
<keyword evidence="9 14" id="KW-1133">Transmembrane helix</keyword>
<dbReference type="GO" id="GO:0005524">
    <property type="term" value="F:ATP binding"/>
    <property type="evidence" value="ECO:0007669"/>
    <property type="project" value="UniProtKB-KW"/>
</dbReference>
<dbReference type="FunFam" id="3.40.50.300:FF:000702">
    <property type="entry name" value="ABC transporter (Adp1)"/>
    <property type="match status" value="1"/>
</dbReference>
<dbReference type="GO" id="GO:0140359">
    <property type="term" value="F:ABC-type transporter activity"/>
    <property type="evidence" value="ECO:0007669"/>
    <property type="project" value="InterPro"/>
</dbReference>
<keyword evidence="10 14" id="KW-0472">Membrane</keyword>
<comment type="subcellular location">
    <subcellularLocation>
        <location evidence="1">Endoplasmic reticulum membrane</location>
        <topology evidence="1">Multi-pass membrane protein</topology>
    </subcellularLocation>
</comment>
<dbReference type="SMART" id="SM00382">
    <property type="entry name" value="AAA"/>
    <property type="match status" value="1"/>
</dbReference>
<dbReference type="InterPro" id="IPR003593">
    <property type="entry name" value="AAA+_ATPase"/>
</dbReference>
<dbReference type="PANTHER" id="PTHR48041:SF2">
    <property type="entry name" value="ATP-DEPENDENT PERMEASE-RELATED"/>
    <property type="match status" value="1"/>
</dbReference>
<feature type="compositionally biased region" description="Basic and acidic residues" evidence="13">
    <location>
        <begin position="722"/>
        <end position="740"/>
    </location>
</feature>
<reference evidence="18" key="1">
    <citation type="journal article" date="2020" name="Fungal Divers.">
        <title>Resolving the Mortierellaceae phylogeny through synthesis of multi-gene phylogenetics and phylogenomics.</title>
        <authorList>
            <person name="Vandepol N."/>
            <person name="Liber J."/>
            <person name="Desiro A."/>
            <person name="Na H."/>
            <person name="Kennedy M."/>
            <person name="Barry K."/>
            <person name="Grigoriev I.V."/>
            <person name="Miller A.N."/>
            <person name="O'Donnell K."/>
            <person name="Stajich J.E."/>
            <person name="Bonito G."/>
        </authorList>
    </citation>
    <scope>NUCLEOTIDE SEQUENCE</scope>
    <source>
        <strain evidence="18">NVP60</strain>
    </source>
</reference>
<dbReference type="SUPFAM" id="SSF52540">
    <property type="entry name" value="P-loop containing nucleoside triphosphate hydrolases"/>
    <property type="match status" value="1"/>
</dbReference>
<keyword evidence="12" id="KW-1015">Disulfide bond</keyword>
<evidence type="ECO:0000256" key="4">
    <source>
        <dbReference type="ARBA" id="ARBA00022692"/>
    </source>
</evidence>
<evidence type="ECO:0000259" key="16">
    <source>
        <dbReference type="PROSITE" id="PS50026"/>
    </source>
</evidence>
<comment type="caution">
    <text evidence="18">The sequence shown here is derived from an EMBL/GenBank/DDBJ whole genome shotgun (WGS) entry which is preliminary data.</text>
</comment>
<evidence type="ECO:0000256" key="13">
    <source>
        <dbReference type="SAM" id="MobiDB-lite"/>
    </source>
</evidence>
<feature type="transmembrane region" description="Helical" evidence="14">
    <location>
        <begin position="1014"/>
        <end position="1033"/>
    </location>
</feature>
<feature type="region of interest" description="Disordered" evidence="13">
    <location>
        <begin position="805"/>
        <end position="835"/>
    </location>
</feature>
<evidence type="ECO:0000256" key="7">
    <source>
        <dbReference type="ARBA" id="ARBA00022824"/>
    </source>
</evidence>
<feature type="compositionally biased region" description="Polar residues" evidence="13">
    <location>
        <begin position="824"/>
        <end position="835"/>
    </location>
</feature>
<dbReference type="GO" id="GO:0005789">
    <property type="term" value="C:endoplasmic reticulum membrane"/>
    <property type="evidence" value="ECO:0007669"/>
    <property type="project" value="UniProtKB-SubCell"/>
</dbReference>
<dbReference type="InterPro" id="IPR043926">
    <property type="entry name" value="ABCG_dom"/>
</dbReference>